<dbReference type="Proteomes" id="UP000827986">
    <property type="component" value="Unassembled WGS sequence"/>
</dbReference>
<keyword evidence="2" id="KW-1185">Reference proteome</keyword>
<reference evidence="1" key="1">
    <citation type="submission" date="2021-09" db="EMBL/GenBank/DDBJ databases">
        <title>The genome of Mauremys mutica provides insights into the evolution of semi-aquatic lifestyle.</title>
        <authorList>
            <person name="Gong S."/>
            <person name="Gao Y."/>
        </authorList>
    </citation>
    <scope>NUCLEOTIDE SEQUENCE</scope>
    <source>
        <strain evidence="1">MM-2020</strain>
        <tissue evidence="1">Muscle</tissue>
    </source>
</reference>
<sequence length="127" mass="13622">MAVLALPGLAGLLQEQDSLTSHGHRLLAWVTEPLGQRFQMAPAPVVTTRYCPLSYCGPGCQIYLGRLSPDPVAVSTEMPSKGWAGETTLSSQPQQSCPSRARLELAVLLGCESAELLPSAPLWYSQL</sequence>
<protein>
    <submittedName>
        <fullName evidence="1">Uncharacterized protein</fullName>
    </submittedName>
</protein>
<comment type="caution">
    <text evidence="1">The sequence shown here is derived from an EMBL/GenBank/DDBJ whole genome shotgun (WGS) entry which is preliminary data.</text>
</comment>
<dbReference type="EMBL" id="JAHDVG010000475">
    <property type="protein sequence ID" value="KAH1176022.1"/>
    <property type="molecule type" value="Genomic_DNA"/>
</dbReference>
<accession>A0A9D4ATT8</accession>
<evidence type="ECO:0000313" key="2">
    <source>
        <dbReference type="Proteomes" id="UP000827986"/>
    </source>
</evidence>
<evidence type="ECO:0000313" key="1">
    <source>
        <dbReference type="EMBL" id="KAH1176022.1"/>
    </source>
</evidence>
<name>A0A9D4ATT8_9SAUR</name>
<proteinExistence type="predicted"/>
<gene>
    <name evidence="1" type="ORF">KIL84_020756</name>
</gene>
<dbReference type="AlphaFoldDB" id="A0A9D4ATT8"/>
<organism evidence="1 2">
    <name type="scientific">Mauremys mutica</name>
    <name type="common">yellowpond turtle</name>
    <dbReference type="NCBI Taxonomy" id="74926"/>
    <lineage>
        <taxon>Eukaryota</taxon>
        <taxon>Metazoa</taxon>
        <taxon>Chordata</taxon>
        <taxon>Craniata</taxon>
        <taxon>Vertebrata</taxon>
        <taxon>Euteleostomi</taxon>
        <taxon>Archelosauria</taxon>
        <taxon>Testudinata</taxon>
        <taxon>Testudines</taxon>
        <taxon>Cryptodira</taxon>
        <taxon>Durocryptodira</taxon>
        <taxon>Testudinoidea</taxon>
        <taxon>Geoemydidae</taxon>
        <taxon>Geoemydinae</taxon>
        <taxon>Mauremys</taxon>
    </lineage>
</organism>